<feature type="compositionally biased region" description="Low complexity" evidence="1">
    <location>
        <begin position="267"/>
        <end position="284"/>
    </location>
</feature>
<proteinExistence type="predicted"/>
<evidence type="ECO:0000256" key="1">
    <source>
        <dbReference type="SAM" id="MobiDB-lite"/>
    </source>
</evidence>
<feature type="region of interest" description="Disordered" evidence="1">
    <location>
        <begin position="239"/>
        <end position="284"/>
    </location>
</feature>
<name>A0A6J7AJ85_9ZZZZ</name>
<reference evidence="2" key="1">
    <citation type="submission" date="2020-05" db="EMBL/GenBank/DDBJ databases">
        <authorList>
            <person name="Chiriac C."/>
            <person name="Salcher M."/>
            <person name="Ghai R."/>
            <person name="Kavagutti S V."/>
        </authorList>
    </citation>
    <scope>NUCLEOTIDE SEQUENCE</scope>
</reference>
<dbReference type="AlphaFoldDB" id="A0A6J7AJ85"/>
<protein>
    <submittedName>
        <fullName evidence="2">Unannotated protein</fullName>
    </submittedName>
</protein>
<feature type="compositionally biased region" description="Low complexity" evidence="1">
    <location>
        <begin position="239"/>
        <end position="257"/>
    </location>
</feature>
<gene>
    <name evidence="2" type="ORF">UFOPK3139_01724</name>
</gene>
<sequence>MPGSRRPWRLEAAGRGYGMAPMGKASSSKKVARAARAGSTHKGPERRELGFPLAIAVTVLLGSSLVLYARSDNSTAVEPKLGTHWHAAYGIYNCDHWEAPVADNGTDPHGIHTHDQDSTADGGIMHIHPFDSSAAGSNATFGMFFDTEGVKAGNDQIEFPTGVVLKKGAMCGDKPGVLQVVRFDADNSATPGEVVLKDFDNVRYRKDREAFTVAIVPEGAEVPRPTSIPLLDALSDVASGAAGSTGSTGSSGASGSTGASGSGSSGATGASTTVASSAPTTTAP</sequence>
<feature type="compositionally biased region" description="Low complexity" evidence="1">
    <location>
        <begin position="23"/>
        <end position="38"/>
    </location>
</feature>
<feature type="region of interest" description="Disordered" evidence="1">
    <location>
        <begin position="19"/>
        <end position="46"/>
    </location>
</feature>
<accession>A0A6J7AJ85</accession>
<organism evidence="2">
    <name type="scientific">freshwater metagenome</name>
    <dbReference type="NCBI Taxonomy" id="449393"/>
    <lineage>
        <taxon>unclassified sequences</taxon>
        <taxon>metagenomes</taxon>
        <taxon>ecological metagenomes</taxon>
    </lineage>
</organism>
<dbReference type="EMBL" id="CAFABA010000070">
    <property type="protein sequence ID" value="CAB4832892.1"/>
    <property type="molecule type" value="Genomic_DNA"/>
</dbReference>
<evidence type="ECO:0000313" key="2">
    <source>
        <dbReference type="EMBL" id="CAB4832892.1"/>
    </source>
</evidence>